<dbReference type="AlphaFoldDB" id="A0A3E2GS54"/>
<evidence type="ECO:0000313" key="1">
    <source>
        <dbReference type="EMBL" id="RFU23900.1"/>
    </source>
</evidence>
<comment type="caution">
    <text evidence="1">The sequence shown here is derived from an EMBL/GenBank/DDBJ whole genome shotgun (WGS) entry which is preliminary data.</text>
</comment>
<keyword evidence="2" id="KW-1185">Reference proteome</keyword>
<dbReference type="Proteomes" id="UP000258309">
    <property type="component" value="Unassembled WGS sequence"/>
</dbReference>
<organism evidence="1 2">
    <name type="scientific">Scytalidium lignicola</name>
    <name type="common">Hyphomycete</name>
    <dbReference type="NCBI Taxonomy" id="5539"/>
    <lineage>
        <taxon>Eukaryota</taxon>
        <taxon>Fungi</taxon>
        <taxon>Dikarya</taxon>
        <taxon>Ascomycota</taxon>
        <taxon>Pezizomycotina</taxon>
        <taxon>Leotiomycetes</taxon>
        <taxon>Leotiomycetes incertae sedis</taxon>
        <taxon>Scytalidium</taxon>
    </lineage>
</organism>
<reference evidence="1 2" key="1">
    <citation type="submission" date="2018-05" db="EMBL/GenBank/DDBJ databases">
        <title>Draft genome sequence of Scytalidium lignicola DSM 105466, a ubiquitous saprotrophic fungus.</title>
        <authorList>
            <person name="Buettner E."/>
            <person name="Gebauer A.M."/>
            <person name="Hofrichter M."/>
            <person name="Liers C."/>
            <person name="Kellner H."/>
        </authorList>
    </citation>
    <scope>NUCLEOTIDE SEQUENCE [LARGE SCALE GENOMIC DNA]</scope>
    <source>
        <strain evidence="1 2">DSM 105466</strain>
    </source>
</reference>
<evidence type="ECO:0000313" key="2">
    <source>
        <dbReference type="Proteomes" id="UP000258309"/>
    </source>
</evidence>
<name>A0A3E2GS54_SCYLI</name>
<protein>
    <submittedName>
        <fullName evidence="1">Uncharacterized protein</fullName>
    </submittedName>
</protein>
<dbReference type="EMBL" id="NCSJ02000567">
    <property type="protein sequence ID" value="RFU23900.1"/>
    <property type="molecule type" value="Genomic_DNA"/>
</dbReference>
<dbReference type="OrthoDB" id="3786490at2759"/>
<proteinExistence type="predicted"/>
<feature type="non-terminal residue" evidence="1">
    <location>
        <position position="1"/>
    </location>
</feature>
<accession>A0A3E2GS54</accession>
<sequence>MQIYCGTESNKPLYQTSNYQADLATRPDIPNPTQQDLYNHPSTFNYISLSGPQDNKLNGADPIYYNTQHSNGLLHIHYPVLYQFQHGQTVRALRARTEFNTYIWRLGEHQADLEHFEIVLKPPTGGMGDYDIVQVITEAHGKPTSYTKDQVEWTDTTKTHAVVSIGLNSHAVWNQKQQSNPIDERRQPGFVLIGDFLGDRSNMWYPYQSANFVQIGLNSPGGDPINDQTWAKFAGRLGDSYHTTLDRAHYFDGSDLKSEDWTFVVVVEKGGDLLGKIPSDLYIAEGPTGPGTRGWIVTSEEGAVRKARCYIKAVKLRVLTILQITKFHNAIEIEYVSEKCRWETYDTQT</sequence>
<gene>
    <name evidence="1" type="ORF">B7463_g12438</name>
</gene>
<feature type="non-terminal residue" evidence="1">
    <location>
        <position position="349"/>
    </location>
</feature>